<reference evidence="4 5" key="1">
    <citation type="journal article" date="2012" name="J. Bacteriol.">
        <title>Complete Genome Sequence of the Beer Spoilage Organism Pediococcus claussenii ATCC BAA-344T.</title>
        <authorList>
            <person name="Pittet V."/>
            <person name="Abegunde T."/>
            <person name="Marfleet T."/>
            <person name="Haakensen M."/>
            <person name="Morrow K."/>
            <person name="Jayaprakash T."/>
            <person name="Schroeder K."/>
            <person name="Trost B."/>
            <person name="Byrns S."/>
            <person name="Bergsveinson J."/>
            <person name="Kusalik A."/>
            <person name="Ziola B."/>
        </authorList>
    </citation>
    <scope>NUCLEOTIDE SEQUENCE [LARGE SCALE GENOMIC DNA]</scope>
    <source>
        <strain evidence="4 5">ATCC BAA-344</strain>
    </source>
</reference>
<evidence type="ECO:0000313" key="4">
    <source>
        <dbReference type="EMBL" id="AEV95286.1"/>
    </source>
</evidence>
<dbReference type="EMBL" id="CP003137">
    <property type="protein sequence ID" value="AEV95286.1"/>
    <property type="molecule type" value="Genomic_DNA"/>
</dbReference>
<dbReference type="HOGENOM" id="CLU_091656_0_1_9"/>
<dbReference type="PANTHER" id="PTHR37293">
    <property type="entry name" value="PHAGE REPLICATION PROTEIN-RELATED"/>
    <property type="match status" value="1"/>
</dbReference>
<dbReference type="InterPro" id="IPR053162">
    <property type="entry name" value="DnaD"/>
</dbReference>
<name>G8PDF1_PEDCP</name>
<evidence type="ECO:0000313" key="5">
    <source>
        <dbReference type="Proteomes" id="UP000005444"/>
    </source>
</evidence>
<organism evidence="4 5">
    <name type="scientific">Pediococcus claussenii (strain ATCC BAA-344 / DSM 14800 / JCM 18046 / KCTC 3811 / LMG 21948 / P06)</name>
    <dbReference type="NCBI Taxonomy" id="701521"/>
    <lineage>
        <taxon>Bacteria</taxon>
        <taxon>Bacillati</taxon>
        <taxon>Bacillota</taxon>
        <taxon>Bacilli</taxon>
        <taxon>Lactobacillales</taxon>
        <taxon>Lactobacillaceae</taxon>
        <taxon>Pediococcus</taxon>
    </lineage>
</organism>
<gene>
    <name evidence="4" type="ordered locus">PECL_1018</name>
</gene>
<keyword evidence="5" id="KW-1185">Reference proteome</keyword>
<dbReference type="Pfam" id="PF07261">
    <property type="entry name" value="DnaB_2"/>
    <property type="match status" value="1"/>
</dbReference>
<dbReference type="NCBIfam" id="TIGR01446">
    <property type="entry name" value="DnaD_dom"/>
    <property type="match status" value="1"/>
</dbReference>
<dbReference type="RefSeq" id="WP_014215483.1">
    <property type="nucleotide sequence ID" value="NC_016605.1"/>
</dbReference>
<dbReference type="Gene3D" id="1.10.10.630">
    <property type="entry name" value="DnaD domain-like"/>
    <property type="match status" value="1"/>
</dbReference>
<protein>
    <submittedName>
        <fullName evidence="4">DNA replication protein DnaD</fullName>
    </submittedName>
</protein>
<feature type="domain" description="DnaB/C C-terminal" evidence="2">
    <location>
        <begin position="136"/>
        <end position="208"/>
    </location>
</feature>
<evidence type="ECO:0000259" key="3">
    <source>
        <dbReference type="Pfam" id="PF21984"/>
    </source>
</evidence>
<dbReference type="eggNOG" id="COG3935">
    <property type="taxonomic scope" value="Bacteria"/>
</dbReference>
<dbReference type="STRING" id="701521.PECL_1018"/>
<dbReference type="Gene3D" id="1.10.10.10">
    <property type="entry name" value="Winged helix-like DNA-binding domain superfamily/Winged helix DNA-binding domain"/>
    <property type="match status" value="1"/>
</dbReference>
<dbReference type="KEGG" id="pce:PECL_1018"/>
<dbReference type="Pfam" id="PF21984">
    <property type="entry name" value="DnaD_N"/>
    <property type="match status" value="1"/>
</dbReference>
<evidence type="ECO:0000259" key="2">
    <source>
        <dbReference type="Pfam" id="PF07261"/>
    </source>
</evidence>
<dbReference type="PANTHER" id="PTHR37293:SF6">
    <property type="entry name" value="DNA REPLICATION PROTEIN DNAD"/>
    <property type="match status" value="1"/>
</dbReference>
<feature type="domain" description="DnaD N-terminal" evidence="3">
    <location>
        <begin position="16"/>
        <end position="113"/>
    </location>
</feature>
<dbReference type="InterPro" id="IPR006343">
    <property type="entry name" value="DnaB/C_C"/>
</dbReference>
<dbReference type="Proteomes" id="UP000005444">
    <property type="component" value="Chromosome"/>
</dbReference>
<comment type="similarity">
    <text evidence="1">Belongs to the DnaB/DnaD family.</text>
</comment>
<dbReference type="InterPro" id="IPR034829">
    <property type="entry name" value="DnaD-like_sf"/>
</dbReference>
<sequence>MDEILLKILQDGSTTVPNLLMDNFKKLGMSNDEFLLYLQIKKEQGRGNFFPEMDALANYIGTDIQNLYSLLQSLQQKKIMSISQRKNERGQQTDFYDFKLLDQKLIALLKGDQVKLKEEKNKAVSQVKQDDKEAIFDQIQLEFNRPLSPLEIESINAWMEDDHYSPELIRAALKEATLNQAYSLKYMDRILLSWEKRNIKTAQQVEAYVRDVRKGERKQVNSNEKPKKAVQIPIFRFGEDGSIK</sequence>
<dbReference type="SUPFAM" id="SSF158499">
    <property type="entry name" value="DnaD domain-like"/>
    <property type="match status" value="1"/>
</dbReference>
<dbReference type="AlphaFoldDB" id="G8PDF1"/>
<evidence type="ECO:0000256" key="1">
    <source>
        <dbReference type="ARBA" id="ARBA00093462"/>
    </source>
</evidence>
<dbReference type="InterPro" id="IPR053843">
    <property type="entry name" value="DnaD_N"/>
</dbReference>
<proteinExistence type="inferred from homology"/>
<dbReference type="InterPro" id="IPR036388">
    <property type="entry name" value="WH-like_DNA-bd_sf"/>
</dbReference>
<dbReference type="PATRIC" id="fig|701521.8.peg.965"/>
<accession>G8PDF1</accession>